<keyword evidence="2" id="KW-1185">Reference proteome</keyword>
<comment type="caution">
    <text evidence="1">The sequence shown here is derived from an EMBL/GenBank/DDBJ whole genome shotgun (WGS) entry which is preliminary data.</text>
</comment>
<reference evidence="1 2" key="1">
    <citation type="submission" date="2019-09" db="EMBL/GenBank/DDBJ databases">
        <authorList>
            <person name="Ou C."/>
        </authorList>
    </citation>
    <scope>NUCLEOTIDE SEQUENCE [LARGE SCALE GENOMIC DNA]</scope>
    <source>
        <strain evidence="1">S2</strain>
        <tissue evidence="1">Leaf</tissue>
    </source>
</reference>
<gene>
    <name evidence="1" type="ORF">D8674_027860</name>
</gene>
<sequence length="82" mass="9381">MELDIPSVMENDGNVEKAEAYATELEDHRVMLSIQTTRIRYTNDHLKPKCNASELNQALSLQLLTGILQVVLLKSDCRFFRT</sequence>
<evidence type="ECO:0000313" key="2">
    <source>
        <dbReference type="Proteomes" id="UP000327157"/>
    </source>
</evidence>
<dbReference type="AlphaFoldDB" id="A0A5N5IAX5"/>
<evidence type="ECO:0000313" key="1">
    <source>
        <dbReference type="EMBL" id="KAB2637326.1"/>
    </source>
</evidence>
<name>A0A5N5IAX5_9ROSA</name>
<accession>A0A5N5IAX5</accession>
<organism evidence="1 2">
    <name type="scientific">Pyrus ussuriensis x Pyrus communis</name>
    <dbReference type="NCBI Taxonomy" id="2448454"/>
    <lineage>
        <taxon>Eukaryota</taxon>
        <taxon>Viridiplantae</taxon>
        <taxon>Streptophyta</taxon>
        <taxon>Embryophyta</taxon>
        <taxon>Tracheophyta</taxon>
        <taxon>Spermatophyta</taxon>
        <taxon>Magnoliopsida</taxon>
        <taxon>eudicotyledons</taxon>
        <taxon>Gunneridae</taxon>
        <taxon>Pentapetalae</taxon>
        <taxon>rosids</taxon>
        <taxon>fabids</taxon>
        <taxon>Rosales</taxon>
        <taxon>Rosaceae</taxon>
        <taxon>Amygdaloideae</taxon>
        <taxon>Maleae</taxon>
        <taxon>Pyrus</taxon>
    </lineage>
</organism>
<reference evidence="1 2" key="3">
    <citation type="submission" date="2019-11" db="EMBL/GenBank/DDBJ databases">
        <title>A de novo genome assembly of a pear dwarfing rootstock.</title>
        <authorList>
            <person name="Wang F."/>
            <person name="Wang J."/>
            <person name="Li S."/>
            <person name="Zhang Y."/>
            <person name="Fang M."/>
            <person name="Ma L."/>
            <person name="Zhao Y."/>
            <person name="Jiang S."/>
        </authorList>
    </citation>
    <scope>NUCLEOTIDE SEQUENCE [LARGE SCALE GENOMIC DNA]</scope>
    <source>
        <strain evidence="1">S2</strain>
        <tissue evidence="1">Leaf</tissue>
    </source>
</reference>
<dbReference type="OrthoDB" id="602706at2759"/>
<reference evidence="2" key="2">
    <citation type="submission" date="2019-10" db="EMBL/GenBank/DDBJ databases">
        <title>A de novo genome assembly of a pear dwarfing rootstock.</title>
        <authorList>
            <person name="Wang F."/>
            <person name="Wang J."/>
            <person name="Li S."/>
            <person name="Zhang Y."/>
            <person name="Fang M."/>
            <person name="Ma L."/>
            <person name="Zhao Y."/>
            <person name="Jiang S."/>
        </authorList>
    </citation>
    <scope>NUCLEOTIDE SEQUENCE [LARGE SCALE GENOMIC DNA]</scope>
</reference>
<proteinExistence type="predicted"/>
<dbReference type="EMBL" id="SMOL01000004">
    <property type="protein sequence ID" value="KAB2637326.1"/>
    <property type="molecule type" value="Genomic_DNA"/>
</dbReference>
<protein>
    <submittedName>
        <fullName evidence="1">Uncharacterized protein</fullName>
    </submittedName>
</protein>
<dbReference type="Proteomes" id="UP000327157">
    <property type="component" value="Chromosome 5"/>
</dbReference>